<keyword evidence="9" id="KW-1185">Reference proteome</keyword>
<dbReference type="InterPro" id="IPR005151">
    <property type="entry name" value="Tail-specific_protease"/>
</dbReference>
<keyword evidence="2 5" id="KW-0645">Protease</keyword>
<dbReference type="InterPro" id="IPR002477">
    <property type="entry name" value="Peptidoglycan-bd-like"/>
</dbReference>
<evidence type="ECO:0000256" key="4">
    <source>
        <dbReference type="ARBA" id="ARBA00022825"/>
    </source>
</evidence>
<dbReference type="GO" id="GO:0006508">
    <property type="term" value="P:proteolysis"/>
    <property type="evidence" value="ECO:0007669"/>
    <property type="project" value="UniProtKB-KW"/>
</dbReference>
<dbReference type="SMART" id="SM00245">
    <property type="entry name" value="TSPc"/>
    <property type="match status" value="1"/>
</dbReference>
<organism evidence="8 9">
    <name type="scientific">Alkaliphilus peptidifermentans DSM 18978</name>
    <dbReference type="NCBI Taxonomy" id="1120976"/>
    <lineage>
        <taxon>Bacteria</taxon>
        <taxon>Bacillati</taxon>
        <taxon>Bacillota</taxon>
        <taxon>Clostridia</taxon>
        <taxon>Peptostreptococcales</taxon>
        <taxon>Natronincolaceae</taxon>
        <taxon>Alkaliphilus</taxon>
    </lineage>
</organism>
<dbReference type="GO" id="GO:0004175">
    <property type="term" value="F:endopeptidase activity"/>
    <property type="evidence" value="ECO:0007669"/>
    <property type="project" value="TreeGrafter"/>
</dbReference>
<dbReference type="SUPFAM" id="SSF50156">
    <property type="entry name" value="PDZ domain-like"/>
    <property type="match status" value="1"/>
</dbReference>
<dbReference type="CDD" id="cd07560">
    <property type="entry name" value="Peptidase_S41_CPP"/>
    <property type="match status" value="1"/>
</dbReference>
<dbReference type="Gene3D" id="3.30.750.44">
    <property type="match status" value="1"/>
</dbReference>
<dbReference type="InterPro" id="IPR004447">
    <property type="entry name" value="Peptidase_S41A"/>
</dbReference>
<dbReference type="Gene3D" id="2.30.42.10">
    <property type="match status" value="1"/>
</dbReference>
<gene>
    <name evidence="8" type="ORF">SAMN03080606_00156</name>
</gene>
<dbReference type="Proteomes" id="UP000198636">
    <property type="component" value="Unassembled WGS sequence"/>
</dbReference>
<dbReference type="Gene3D" id="1.10.101.10">
    <property type="entry name" value="PGBD-like superfamily/PGBD"/>
    <property type="match status" value="1"/>
</dbReference>
<dbReference type="InterPro" id="IPR029045">
    <property type="entry name" value="ClpP/crotonase-like_dom_sf"/>
</dbReference>
<dbReference type="AlphaFoldDB" id="A0A1G5AIS2"/>
<dbReference type="Pfam" id="PF03572">
    <property type="entry name" value="Peptidase_S41"/>
    <property type="match status" value="1"/>
</dbReference>
<reference evidence="8 9" key="1">
    <citation type="submission" date="2016-10" db="EMBL/GenBank/DDBJ databases">
        <authorList>
            <person name="de Groot N.N."/>
        </authorList>
    </citation>
    <scope>NUCLEOTIDE SEQUENCE [LARGE SCALE GENOMIC DNA]</scope>
    <source>
        <strain evidence="8 9">DSM 18978</strain>
    </source>
</reference>
<evidence type="ECO:0000313" key="9">
    <source>
        <dbReference type="Proteomes" id="UP000198636"/>
    </source>
</evidence>
<dbReference type="CDD" id="cd06782">
    <property type="entry name" value="cpPDZ_CPP-like"/>
    <property type="match status" value="1"/>
</dbReference>
<evidence type="ECO:0000259" key="7">
    <source>
        <dbReference type="PROSITE" id="PS50106"/>
    </source>
</evidence>
<evidence type="ECO:0000256" key="3">
    <source>
        <dbReference type="ARBA" id="ARBA00022801"/>
    </source>
</evidence>
<dbReference type="PANTHER" id="PTHR32060:SF22">
    <property type="entry name" value="CARBOXYL-TERMINAL-PROCESSING PEPTIDASE 3, CHLOROPLASTIC"/>
    <property type="match status" value="1"/>
</dbReference>
<name>A0A1G5AIS2_9FIRM</name>
<dbReference type="GO" id="GO:0007165">
    <property type="term" value="P:signal transduction"/>
    <property type="evidence" value="ECO:0007669"/>
    <property type="project" value="TreeGrafter"/>
</dbReference>
<dbReference type="STRING" id="1120976.SAMN03080606_00156"/>
<comment type="similarity">
    <text evidence="1 5">Belongs to the peptidase S41A family.</text>
</comment>
<evidence type="ECO:0000256" key="5">
    <source>
        <dbReference type="RuleBase" id="RU004404"/>
    </source>
</evidence>
<dbReference type="PANTHER" id="PTHR32060">
    <property type="entry name" value="TAIL-SPECIFIC PROTEASE"/>
    <property type="match status" value="1"/>
</dbReference>
<dbReference type="SUPFAM" id="SSF52096">
    <property type="entry name" value="ClpP/crotonase"/>
    <property type="match status" value="1"/>
</dbReference>
<dbReference type="FunFam" id="2.30.42.10:FF:000063">
    <property type="entry name" value="Peptidase, S41 family"/>
    <property type="match status" value="1"/>
</dbReference>
<evidence type="ECO:0000313" key="8">
    <source>
        <dbReference type="EMBL" id="SCX77798.1"/>
    </source>
</evidence>
<dbReference type="NCBIfam" id="TIGR00225">
    <property type="entry name" value="prc"/>
    <property type="match status" value="1"/>
</dbReference>
<feature type="domain" description="PDZ" evidence="7">
    <location>
        <begin position="92"/>
        <end position="151"/>
    </location>
</feature>
<feature type="chain" id="PRO_5011443076" evidence="6">
    <location>
        <begin position="32"/>
        <end position="466"/>
    </location>
</feature>
<feature type="signal peptide" evidence="6">
    <location>
        <begin position="1"/>
        <end position="31"/>
    </location>
</feature>
<dbReference type="SMART" id="SM00228">
    <property type="entry name" value="PDZ"/>
    <property type="match status" value="1"/>
</dbReference>
<dbReference type="Gene3D" id="3.90.226.10">
    <property type="entry name" value="2-enoyl-CoA Hydratase, Chain A, domain 1"/>
    <property type="match status" value="1"/>
</dbReference>
<evidence type="ECO:0000256" key="1">
    <source>
        <dbReference type="ARBA" id="ARBA00009179"/>
    </source>
</evidence>
<dbReference type="RefSeq" id="WP_091538829.1">
    <property type="nucleotide sequence ID" value="NZ_FMUS01000001.1"/>
</dbReference>
<dbReference type="EMBL" id="FMUS01000001">
    <property type="protein sequence ID" value="SCX77798.1"/>
    <property type="molecule type" value="Genomic_DNA"/>
</dbReference>
<keyword evidence="3 5" id="KW-0378">Hydrolase</keyword>
<dbReference type="SUPFAM" id="SSF47090">
    <property type="entry name" value="PGBD-like"/>
    <property type="match status" value="1"/>
</dbReference>
<dbReference type="InterPro" id="IPR036366">
    <property type="entry name" value="PGBDSf"/>
</dbReference>
<evidence type="ECO:0000256" key="2">
    <source>
        <dbReference type="ARBA" id="ARBA00022670"/>
    </source>
</evidence>
<protein>
    <submittedName>
        <fullName evidence="8">Carboxyl-terminal processing protease</fullName>
    </submittedName>
</protein>
<sequence>MTRPSNWKKQLAVIAAMVMVMVFLTTPFTYADDYGDYILEGLKDVILQKFVDPLKYEDLKGDTPQEIFDNLDIHSEYYTREEFDAFLDQIMGEFSGIGAYIEEKEGKVYIDETIDDSPAKKAGLKAGDEIYTVDSIPTKGMTVQEAVNLIRGEEGTKVTLEIKRAGIDKILKYTITRAVIESNPIQWETIDGIGYIKIDSFNEKASNNFSKAVTNMKEEKIDKIIVDVRDNPGGSLDEVVNISRLLVPKGPVVFVDFRSYKLTYSSFLSKPIFEDIVVLTSEGSASASEILAAAVQDTKAGVVVGKTTYGKGSVQRLYGMFNGDGYKITEARYLSPNKTIIDGVGVIPDYEVERYPEEFHVEKLLPLSLVETLNKEDNNDTVLAIQQRLRIIGYEITDEDGWYGESTQKAVEAFAKGHGIKTTQLTPEMQFDIDFVFRLTVSNKKMTNSYNLHWTTLKIKILKQQQ</sequence>
<keyword evidence="6" id="KW-0732">Signal</keyword>
<dbReference type="InterPro" id="IPR036365">
    <property type="entry name" value="PGBD-like_sf"/>
</dbReference>
<evidence type="ECO:0000256" key="6">
    <source>
        <dbReference type="SAM" id="SignalP"/>
    </source>
</evidence>
<dbReference type="Pfam" id="PF01471">
    <property type="entry name" value="PG_binding_1"/>
    <property type="match status" value="1"/>
</dbReference>
<keyword evidence="4 5" id="KW-0720">Serine protease</keyword>
<dbReference type="PROSITE" id="PS50106">
    <property type="entry name" value="PDZ"/>
    <property type="match status" value="1"/>
</dbReference>
<proteinExistence type="inferred from homology"/>
<dbReference type="GO" id="GO:0030288">
    <property type="term" value="C:outer membrane-bounded periplasmic space"/>
    <property type="evidence" value="ECO:0007669"/>
    <property type="project" value="TreeGrafter"/>
</dbReference>
<dbReference type="InterPro" id="IPR041489">
    <property type="entry name" value="PDZ_6"/>
</dbReference>
<accession>A0A1G5AIS2</accession>
<dbReference type="OrthoDB" id="9812068at2"/>
<dbReference type="InterPro" id="IPR036034">
    <property type="entry name" value="PDZ_sf"/>
</dbReference>
<dbReference type="GO" id="GO:0008236">
    <property type="term" value="F:serine-type peptidase activity"/>
    <property type="evidence" value="ECO:0007669"/>
    <property type="project" value="UniProtKB-KW"/>
</dbReference>
<dbReference type="InterPro" id="IPR001478">
    <property type="entry name" value="PDZ"/>
</dbReference>
<dbReference type="Pfam" id="PF17820">
    <property type="entry name" value="PDZ_6"/>
    <property type="match status" value="1"/>
</dbReference>